<proteinExistence type="predicted"/>
<name>A0A2N9HHM4_FAGSY</name>
<reference evidence="2" key="1">
    <citation type="submission" date="2018-02" db="EMBL/GenBank/DDBJ databases">
        <authorList>
            <person name="Cohen D.B."/>
            <person name="Kent A.D."/>
        </authorList>
    </citation>
    <scope>NUCLEOTIDE SEQUENCE</scope>
</reference>
<organism evidence="2">
    <name type="scientific">Fagus sylvatica</name>
    <name type="common">Beechnut</name>
    <dbReference type="NCBI Taxonomy" id="28930"/>
    <lineage>
        <taxon>Eukaryota</taxon>
        <taxon>Viridiplantae</taxon>
        <taxon>Streptophyta</taxon>
        <taxon>Embryophyta</taxon>
        <taxon>Tracheophyta</taxon>
        <taxon>Spermatophyta</taxon>
        <taxon>Magnoliopsida</taxon>
        <taxon>eudicotyledons</taxon>
        <taxon>Gunneridae</taxon>
        <taxon>Pentapetalae</taxon>
        <taxon>rosids</taxon>
        <taxon>fabids</taxon>
        <taxon>Fagales</taxon>
        <taxon>Fagaceae</taxon>
        <taxon>Fagus</taxon>
    </lineage>
</organism>
<sequence length="51" mass="5554">MGGFHVTIHEDDLCSFKGRMSAMGSHDLVDLECSQQVNSYRGADQLVIVVG</sequence>
<protein>
    <submittedName>
        <fullName evidence="2">Uncharacterized protein</fullName>
    </submittedName>
</protein>
<dbReference type="EMBL" id="OIVN01003444">
    <property type="protein sequence ID" value="SPD11233.1"/>
    <property type="molecule type" value="Genomic_DNA"/>
</dbReference>
<evidence type="ECO:0000313" key="1">
    <source>
        <dbReference type="EMBL" id="SPD02997.1"/>
    </source>
</evidence>
<dbReference type="AlphaFoldDB" id="A0A2N9HHM4"/>
<dbReference type="EMBL" id="OIVN01002362">
    <property type="protein sequence ID" value="SPD02997.1"/>
    <property type="molecule type" value="Genomic_DNA"/>
</dbReference>
<evidence type="ECO:0000313" key="2">
    <source>
        <dbReference type="EMBL" id="SPD11233.1"/>
    </source>
</evidence>
<gene>
    <name evidence="1" type="ORF">FSB_LOCUS30879</name>
    <name evidence="2" type="ORF">FSB_LOCUS39115</name>
</gene>
<accession>A0A2N9HHM4</accession>